<name>A0A840RGY7_9NEIS</name>
<reference evidence="5 6" key="1">
    <citation type="submission" date="2020-08" db="EMBL/GenBank/DDBJ databases">
        <title>Genomic Encyclopedia of Type Strains, Phase IV (KMG-IV): sequencing the most valuable type-strain genomes for metagenomic binning, comparative biology and taxonomic classification.</title>
        <authorList>
            <person name="Goeker M."/>
        </authorList>
    </citation>
    <scope>NUCLEOTIDE SEQUENCE [LARGE SCALE GENOMIC DNA]</scope>
    <source>
        <strain evidence="5 6">DSM 18233</strain>
    </source>
</reference>
<protein>
    <recommendedName>
        <fullName evidence="4">Glycosyltransferase 2-like domain-containing protein</fullName>
    </recommendedName>
</protein>
<dbReference type="PANTHER" id="PTHR43685:SF5">
    <property type="entry name" value="GLYCOSYLTRANSFERASE EPSE-RELATED"/>
    <property type="match status" value="1"/>
</dbReference>
<accession>A0A840RGY7</accession>
<evidence type="ECO:0000256" key="3">
    <source>
        <dbReference type="ARBA" id="ARBA00022679"/>
    </source>
</evidence>
<dbReference type="InterPro" id="IPR029044">
    <property type="entry name" value="Nucleotide-diphossugar_trans"/>
</dbReference>
<dbReference type="InterPro" id="IPR050834">
    <property type="entry name" value="Glycosyltransf_2"/>
</dbReference>
<organism evidence="5 6">
    <name type="scientific">Silvimonas terrae</name>
    <dbReference type="NCBI Taxonomy" id="300266"/>
    <lineage>
        <taxon>Bacteria</taxon>
        <taxon>Pseudomonadati</taxon>
        <taxon>Pseudomonadota</taxon>
        <taxon>Betaproteobacteria</taxon>
        <taxon>Neisseriales</taxon>
        <taxon>Chitinibacteraceae</taxon>
        <taxon>Silvimonas</taxon>
    </lineage>
</organism>
<dbReference type="Pfam" id="PF00535">
    <property type="entry name" value="Glycos_transf_2"/>
    <property type="match status" value="1"/>
</dbReference>
<dbReference type="PANTHER" id="PTHR43685">
    <property type="entry name" value="GLYCOSYLTRANSFERASE"/>
    <property type="match status" value="1"/>
</dbReference>
<dbReference type="Proteomes" id="UP000543030">
    <property type="component" value="Unassembled WGS sequence"/>
</dbReference>
<proteinExistence type="inferred from homology"/>
<comment type="similarity">
    <text evidence="1">Belongs to the glycosyltransferase 2 family.</text>
</comment>
<feature type="domain" description="Glycosyltransferase 2-like" evidence="4">
    <location>
        <begin position="7"/>
        <end position="153"/>
    </location>
</feature>
<dbReference type="AlphaFoldDB" id="A0A840RGY7"/>
<dbReference type="Gene3D" id="3.90.550.10">
    <property type="entry name" value="Spore Coat Polysaccharide Biosynthesis Protein SpsA, Chain A"/>
    <property type="match status" value="1"/>
</dbReference>
<dbReference type="GO" id="GO:0016757">
    <property type="term" value="F:glycosyltransferase activity"/>
    <property type="evidence" value="ECO:0007669"/>
    <property type="project" value="UniProtKB-KW"/>
</dbReference>
<gene>
    <name evidence="5" type="ORF">HNQ50_002273</name>
</gene>
<keyword evidence="6" id="KW-1185">Reference proteome</keyword>
<evidence type="ECO:0000259" key="4">
    <source>
        <dbReference type="Pfam" id="PF00535"/>
    </source>
</evidence>
<dbReference type="EMBL" id="JACHHN010000004">
    <property type="protein sequence ID" value="MBB5191543.1"/>
    <property type="molecule type" value="Genomic_DNA"/>
</dbReference>
<dbReference type="SUPFAM" id="SSF53448">
    <property type="entry name" value="Nucleotide-diphospho-sugar transferases"/>
    <property type="match status" value="1"/>
</dbReference>
<comment type="caution">
    <text evidence="5">The sequence shown here is derived from an EMBL/GenBank/DDBJ whole genome shotgun (WGS) entry which is preliminary data.</text>
</comment>
<sequence length="339" mass="36989">MSTPLISIVLPCYNSAAFLQETLDSLSAQTLADFECIAIDDGSADTTLAILRAHATRDPRFQIISRENRGLIATLNEGIAAARGAWLARMDADDLAEPQRLQIQLDTLTATGADVCGTWVTFFGERSGVWQTPLDDTAIKLQLLFNVAFAHPSVMARTGLLRQVPYDAAATHAEDYALWCALAARGARFVNVPQALLRYRCHAGQITQTKRDALRHTAQGIRAAYAPSLLPAALQDKAALFAEYAEPGRTLGVAEFASYAQMLLAIHAAHPGGVSVLGLAWLEGWQRTTASPRTLAVARQLKRALPVPEGYAALYRKQWFKHRLGRGMLNALRRLTGRT</sequence>
<keyword evidence="2" id="KW-0328">Glycosyltransferase</keyword>
<evidence type="ECO:0000313" key="5">
    <source>
        <dbReference type="EMBL" id="MBB5191543.1"/>
    </source>
</evidence>
<dbReference type="RefSeq" id="WP_184100655.1">
    <property type="nucleotide sequence ID" value="NZ_JACHHN010000004.1"/>
</dbReference>
<dbReference type="CDD" id="cd00761">
    <property type="entry name" value="Glyco_tranf_GTA_type"/>
    <property type="match status" value="1"/>
</dbReference>
<keyword evidence="3" id="KW-0808">Transferase</keyword>
<evidence type="ECO:0000256" key="2">
    <source>
        <dbReference type="ARBA" id="ARBA00022676"/>
    </source>
</evidence>
<evidence type="ECO:0000256" key="1">
    <source>
        <dbReference type="ARBA" id="ARBA00006739"/>
    </source>
</evidence>
<evidence type="ECO:0000313" key="6">
    <source>
        <dbReference type="Proteomes" id="UP000543030"/>
    </source>
</evidence>
<dbReference type="InterPro" id="IPR001173">
    <property type="entry name" value="Glyco_trans_2-like"/>
</dbReference>